<dbReference type="RefSeq" id="WP_012002675.1">
    <property type="nucleotide sequence ID" value="NC_009828.1"/>
</dbReference>
<dbReference type="HOGENOM" id="CLU_182369_0_0_0"/>
<keyword evidence="3 6" id="KW-0812">Transmembrane</keyword>
<dbReference type="GO" id="GO:0044781">
    <property type="term" value="P:bacterial-type flagellum organization"/>
    <property type="evidence" value="ECO:0007669"/>
    <property type="project" value="InterPro"/>
</dbReference>
<reference evidence="7 8" key="1">
    <citation type="submission" date="2007-08" db="EMBL/GenBank/DDBJ databases">
        <title>Complete sequence of Thermotoga lettingae TMO.</title>
        <authorList>
            <consortium name="US DOE Joint Genome Institute"/>
            <person name="Copeland A."/>
            <person name="Lucas S."/>
            <person name="Lapidus A."/>
            <person name="Barry K."/>
            <person name="Glavina del Rio T."/>
            <person name="Dalin E."/>
            <person name="Tice H."/>
            <person name="Pitluck S."/>
            <person name="Foster B."/>
            <person name="Bruce D."/>
            <person name="Schmutz J."/>
            <person name="Larimer F."/>
            <person name="Land M."/>
            <person name="Hauser L."/>
            <person name="Kyrpides N."/>
            <person name="Mikhailova N."/>
            <person name="Nelson K."/>
            <person name="Gogarten J.P."/>
            <person name="Noll K."/>
            <person name="Richardson P."/>
        </authorList>
    </citation>
    <scope>NUCLEOTIDE SEQUENCE [LARGE SCALE GENOMIC DNA]</scope>
    <source>
        <strain evidence="8">ATCC BAA-301 / DSM 14385 / NBRC 107922 / TMO</strain>
    </source>
</reference>
<proteinExistence type="predicted"/>
<dbReference type="GO" id="GO:0016020">
    <property type="term" value="C:membrane"/>
    <property type="evidence" value="ECO:0007669"/>
    <property type="project" value="InterPro"/>
</dbReference>
<dbReference type="KEGG" id="tle:Tlet_0628"/>
<gene>
    <name evidence="7" type="ordered locus">Tlet_0628</name>
</gene>
<keyword evidence="8" id="KW-1185">Reference proteome</keyword>
<evidence type="ECO:0000256" key="6">
    <source>
        <dbReference type="SAM" id="Phobius"/>
    </source>
</evidence>
<keyword evidence="5 6" id="KW-0472">Membrane</keyword>
<reference evidence="7 8" key="2">
    <citation type="journal article" date="2009" name="Proc. Natl. Acad. Sci. U.S.A.">
        <title>On the chimeric nature, thermophilic origin, and phylogenetic placement of the Thermotogales.</title>
        <authorList>
            <person name="Zhaxybayeva O."/>
            <person name="Swithers K.S."/>
            <person name="Lapierre P."/>
            <person name="Fournier G.P."/>
            <person name="Bickhart D.M."/>
            <person name="DeBoy R.T."/>
            <person name="Nelson K.E."/>
            <person name="Nesbo C.L."/>
            <person name="Doolittle W.F."/>
            <person name="Gogarten J.P."/>
            <person name="Noll K.M."/>
        </authorList>
    </citation>
    <scope>NUCLEOTIDE SEQUENCE [LARGE SCALE GENOMIC DNA]</scope>
    <source>
        <strain evidence="8">ATCC BAA-301 / DSM 14385 / NBRC 107922 / TMO</strain>
    </source>
</reference>
<keyword evidence="7" id="KW-0282">Flagellum</keyword>
<dbReference type="eggNOG" id="COG3190">
    <property type="taxonomic scope" value="Bacteria"/>
</dbReference>
<dbReference type="OrthoDB" id="49136at2"/>
<keyword evidence="2" id="KW-1003">Cell membrane</keyword>
<evidence type="ECO:0000256" key="2">
    <source>
        <dbReference type="ARBA" id="ARBA00022475"/>
    </source>
</evidence>
<dbReference type="AlphaFoldDB" id="A8F4W0"/>
<dbReference type="STRING" id="416591.Tlet_0628"/>
<name>A8F4W0_PSELT</name>
<evidence type="ECO:0000256" key="1">
    <source>
        <dbReference type="ARBA" id="ARBA00004236"/>
    </source>
</evidence>
<feature type="transmembrane region" description="Helical" evidence="6">
    <location>
        <begin position="7"/>
        <end position="29"/>
    </location>
</feature>
<evidence type="ECO:0000256" key="5">
    <source>
        <dbReference type="ARBA" id="ARBA00023136"/>
    </source>
</evidence>
<protein>
    <submittedName>
        <fullName evidence="7">Flagellar biosynthesis protein FliZ, putative</fullName>
    </submittedName>
</protein>
<organism evidence="7 8">
    <name type="scientific">Pseudothermotoga lettingae (strain ATCC BAA-301 / DSM 14385 / NBRC 107922 / TMO)</name>
    <name type="common">Thermotoga lettingae</name>
    <dbReference type="NCBI Taxonomy" id="416591"/>
    <lineage>
        <taxon>Bacteria</taxon>
        <taxon>Thermotogati</taxon>
        <taxon>Thermotogota</taxon>
        <taxon>Thermotogae</taxon>
        <taxon>Thermotogales</taxon>
        <taxon>Thermotogaceae</taxon>
        <taxon>Pseudothermotoga</taxon>
    </lineage>
</organism>
<evidence type="ECO:0000256" key="4">
    <source>
        <dbReference type="ARBA" id="ARBA00022989"/>
    </source>
</evidence>
<evidence type="ECO:0000256" key="3">
    <source>
        <dbReference type="ARBA" id="ARBA00022692"/>
    </source>
</evidence>
<dbReference type="Proteomes" id="UP000002016">
    <property type="component" value="Chromosome"/>
</dbReference>
<keyword evidence="7" id="KW-0966">Cell projection</keyword>
<comment type="subcellular location">
    <subcellularLocation>
        <location evidence="1">Cell membrane</location>
    </subcellularLocation>
</comment>
<sequence>MGEIGELFWQVFLAFAFLVAFLGVVYFFVRRRNPFASSKNIRVIERCYLDRNSSIVLVRLIDSYYVLLITPGGGTVLKELSESEIGHLEEAEKFSSIFFKKLGKNEKKDGS</sequence>
<accession>A8F4W0</accession>
<dbReference type="EMBL" id="CP000812">
    <property type="protein sequence ID" value="ABV33194.1"/>
    <property type="molecule type" value="Genomic_DNA"/>
</dbReference>
<dbReference type="Pfam" id="PF04347">
    <property type="entry name" value="FliO"/>
    <property type="match status" value="1"/>
</dbReference>
<dbReference type="InterPro" id="IPR022781">
    <property type="entry name" value="Flagellar_biosynth_FliO"/>
</dbReference>
<keyword evidence="4 6" id="KW-1133">Transmembrane helix</keyword>
<evidence type="ECO:0000313" key="7">
    <source>
        <dbReference type="EMBL" id="ABV33194.1"/>
    </source>
</evidence>
<keyword evidence="7" id="KW-0969">Cilium</keyword>
<evidence type="ECO:0000313" key="8">
    <source>
        <dbReference type="Proteomes" id="UP000002016"/>
    </source>
</evidence>